<feature type="chain" id="PRO_5045874533" evidence="1">
    <location>
        <begin position="21"/>
        <end position="117"/>
    </location>
</feature>
<dbReference type="Pfam" id="PF07686">
    <property type="entry name" value="V-set"/>
    <property type="match status" value="1"/>
</dbReference>
<feature type="domain" description="Ig-like" evidence="2">
    <location>
        <begin position="20"/>
        <end position="117"/>
    </location>
</feature>
<dbReference type="InterPro" id="IPR003598">
    <property type="entry name" value="Ig_sub2"/>
</dbReference>
<name>A0ABS2YTA5_POLSE</name>
<dbReference type="InterPro" id="IPR013106">
    <property type="entry name" value="Ig_V-set"/>
</dbReference>
<dbReference type="PANTHER" id="PTHR23267">
    <property type="entry name" value="IMMUNOGLOBULIN LIGHT CHAIN"/>
    <property type="match status" value="1"/>
</dbReference>
<feature type="non-terminal residue" evidence="3">
    <location>
        <position position="1"/>
    </location>
</feature>
<evidence type="ECO:0000256" key="1">
    <source>
        <dbReference type="SAM" id="SignalP"/>
    </source>
</evidence>
<dbReference type="InterPro" id="IPR013783">
    <property type="entry name" value="Ig-like_fold"/>
</dbReference>
<dbReference type="Gene3D" id="2.60.40.10">
    <property type="entry name" value="Immunoglobulins"/>
    <property type="match status" value="1"/>
</dbReference>
<feature type="signal peptide" evidence="1">
    <location>
        <begin position="1"/>
        <end position="20"/>
    </location>
</feature>
<dbReference type="EMBL" id="JAAWVN010004796">
    <property type="protein sequence ID" value="MBN3289772.1"/>
    <property type="molecule type" value="Genomic_DNA"/>
</dbReference>
<organism evidence="3 4">
    <name type="scientific">Polypterus senegalus</name>
    <name type="common">Senegal bichir</name>
    <dbReference type="NCBI Taxonomy" id="55291"/>
    <lineage>
        <taxon>Eukaryota</taxon>
        <taxon>Metazoa</taxon>
        <taxon>Chordata</taxon>
        <taxon>Craniata</taxon>
        <taxon>Vertebrata</taxon>
        <taxon>Euteleostomi</taxon>
        <taxon>Actinopterygii</taxon>
        <taxon>Polypteriformes</taxon>
        <taxon>Polypteridae</taxon>
        <taxon>Polypterus</taxon>
    </lineage>
</organism>
<dbReference type="InterPro" id="IPR050150">
    <property type="entry name" value="IgV_Light_Chain"/>
</dbReference>
<feature type="non-terminal residue" evidence="3">
    <location>
        <position position="117"/>
    </location>
</feature>
<keyword evidence="4" id="KW-1185">Reference proteome</keyword>
<proteinExistence type="predicted"/>
<dbReference type="SMART" id="SM00406">
    <property type="entry name" value="IGv"/>
    <property type="match status" value="1"/>
</dbReference>
<keyword evidence="1" id="KW-0732">Signal</keyword>
<comment type="caution">
    <text evidence="3">The sequence shown here is derived from an EMBL/GenBank/DDBJ whole genome shotgun (WGS) entry which is preliminary data.</text>
</comment>
<evidence type="ECO:0000313" key="3">
    <source>
        <dbReference type="EMBL" id="MBN3289772.1"/>
    </source>
</evidence>
<sequence length="117" mass="13088">MNSLTFAILVLILFAHDCTSEVVLNQPSLQTATPGQSVSLSCKASTSMSDDLNWYHQRPGQVPRLLVYDGNVRYSGIPEKFSGSYSGTDFTLTISKFEPEDAGHYYCQQFNQWPLTQ</sequence>
<dbReference type="PROSITE" id="PS50835">
    <property type="entry name" value="IG_LIKE"/>
    <property type="match status" value="1"/>
</dbReference>
<dbReference type="SMART" id="SM00408">
    <property type="entry name" value="IGc2"/>
    <property type="match status" value="1"/>
</dbReference>
<dbReference type="InterPro" id="IPR003599">
    <property type="entry name" value="Ig_sub"/>
</dbReference>
<evidence type="ECO:0000259" key="2">
    <source>
        <dbReference type="PROSITE" id="PS50835"/>
    </source>
</evidence>
<reference evidence="3" key="1">
    <citation type="journal article" date="2021" name="Cell">
        <title>Tracing the genetic footprints of vertebrate landing in non-teleost ray-finned fishes.</title>
        <authorList>
            <person name="Bi X."/>
            <person name="Wang K."/>
            <person name="Yang L."/>
            <person name="Pan H."/>
            <person name="Jiang H."/>
            <person name="Wei Q."/>
            <person name="Fang M."/>
            <person name="Yu H."/>
            <person name="Zhu C."/>
            <person name="Cai Y."/>
            <person name="He Y."/>
            <person name="Gan X."/>
            <person name="Zeng H."/>
            <person name="Yu D."/>
            <person name="Zhu Y."/>
            <person name="Jiang H."/>
            <person name="Qiu Q."/>
            <person name="Yang H."/>
            <person name="Zhang Y.E."/>
            <person name="Wang W."/>
            <person name="Zhu M."/>
            <person name="He S."/>
            <person name="Zhang G."/>
        </authorList>
    </citation>
    <scope>NUCLEOTIDE SEQUENCE</scope>
    <source>
        <strain evidence="3">Bchr_001</strain>
    </source>
</reference>
<dbReference type="SUPFAM" id="SSF48726">
    <property type="entry name" value="Immunoglobulin"/>
    <property type="match status" value="1"/>
</dbReference>
<dbReference type="SMART" id="SM00409">
    <property type="entry name" value="IG"/>
    <property type="match status" value="1"/>
</dbReference>
<dbReference type="Proteomes" id="UP001166052">
    <property type="component" value="Unassembled WGS sequence"/>
</dbReference>
<gene>
    <name evidence="3" type="primary">Igkv311_3</name>
    <name evidence="3" type="ORF">GTO92_0009722</name>
</gene>
<protein>
    <submittedName>
        <fullName evidence="3">KV311 protein</fullName>
    </submittedName>
</protein>
<accession>A0ABS2YTA5</accession>
<dbReference type="InterPro" id="IPR007110">
    <property type="entry name" value="Ig-like_dom"/>
</dbReference>
<evidence type="ECO:0000313" key="4">
    <source>
        <dbReference type="Proteomes" id="UP001166052"/>
    </source>
</evidence>
<dbReference type="InterPro" id="IPR036179">
    <property type="entry name" value="Ig-like_dom_sf"/>
</dbReference>